<dbReference type="Pfam" id="PF20469">
    <property type="entry name" value="OLD-like_TOPRIM"/>
    <property type="match status" value="1"/>
</dbReference>
<dbReference type="AlphaFoldDB" id="A0A7X8C5V6"/>
<accession>A0A7X8C5V6</accession>
<dbReference type="EMBL" id="JAAYSM010000404">
    <property type="protein sequence ID" value="NLJ19448.1"/>
    <property type="molecule type" value="Genomic_DNA"/>
</dbReference>
<dbReference type="PANTHER" id="PTHR43581:SF4">
    <property type="entry name" value="ATP_GTP PHOSPHATASE"/>
    <property type="match status" value="1"/>
</dbReference>
<dbReference type="InterPro" id="IPR034139">
    <property type="entry name" value="TOPRIM_OLD"/>
</dbReference>
<organism evidence="3 4">
    <name type="scientific">Globicatella sulfidifaciens</name>
    <dbReference type="NCBI Taxonomy" id="136093"/>
    <lineage>
        <taxon>Bacteria</taxon>
        <taxon>Bacillati</taxon>
        <taxon>Bacillota</taxon>
        <taxon>Bacilli</taxon>
        <taxon>Lactobacillales</taxon>
        <taxon>Aerococcaceae</taxon>
        <taxon>Globicatella</taxon>
    </lineage>
</organism>
<dbReference type="Gene3D" id="3.40.50.300">
    <property type="entry name" value="P-loop containing nucleotide triphosphate hydrolases"/>
    <property type="match status" value="1"/>
</dbReference>
<feature type="domain" description="OLD protein-like TOPRIM" evidence="2">
    <location>
        <begin position="413"/>
        <end position="478"/>
    </location>
</feature>
<gene>
    <name evidence="3" type="ORF">GX355_11385</name>
</gene>
<dbReference type="Proteomes" id="UP000541058">
    <property type="component" value="Unassembled WGS sequence"/>
</dbReference>
<evidence type="ECO:0000313" key="4">
    <source>
        <dbReference type="Proteomes" id="UP000541058"/>
    </source>
</evidence>
<evidence type="ECO:0000313" key="3">
    <source>
        <dbReference type="EMBL" id="NLJ19448.1"/>
    </source>
</evidence>
<protein>
    <submittedName>
        <fullName evidence="3">AAA family ATPase</fullName>
    </submittedName>
</protein>
<dbReference type="Pfam" id="PF13175">
    <property type="entry name" value="AAA_15"/>
    <property type="match status" value="1"/>
</dbReference>
<sequence length="603" mass="70618">MYISKVSIKNFRSLKNVTVKLNETNIIIGPNNAGKTSFFEAINFAIGWNFNRTPEEDDFYVECNQNFDPKKSEPIEIILELREGFNDRFSENIEDDFQGVIQFDEDAVKEGLEPIKYIRLQYTCQYSNEKNRFIESRKFLDQNYNELTGQNTNVRRENHLSYFPFFYLETFRDIQKEIRNTSSFWGRIKKSIDYTEKEAEVKRLMEELDDLIIHSEDKLADVVKRLKEIEHSIKISDEEDNISLAAFSTRTWELLDGLKIFLKTADSNISLPIEKHGMGTQNIAIFTIFNTYLDLLLPNIIENEEVTPIIGIEEPEAHIYPHSQRAIFEQLTQINGQKIISTHSPYIVDQANINDFILFRAMNGETKINQVPLHKKPLPYGLSDIAYEKNLFLSQEDIHTLKRYIQFKNTELLFSSLFLLCEGDSEKIFFEIIGKSYFKQSLGRLGISVVSCDGKNYNPFLNIARKDAFNLPWLIFSDGEEDTRDEVQNQVLNNEYDETYLDNITFLPSGDDFESFFIREYTSIYEEIIAEKFGETRLANYKQNQEKQNGKTFSTEEIINKFIGKKRKTIFAEYLAEYIIKYEVDLPNIIKDQFEKIKTILNL</sequence>
<dbReference type="InterPro" id="IPR041685">
    <property type="entry name" value="AAA_GajA/Old/RecF-like"/>
</dbReference>
<dbReference type="PANTHER" id="PTHR43581">
    <property type="entry name" value="ATP/GTP PHOSPHATASE"/>
    <property type="match status" value="1"/>
</dbReference>
<proteinExistence type="predicted"/>
<dbReference type="InterPro" id="IPR051396">
    <property type="entry name" value="Bact_Antivir_Def_Nuclease"/>
</dbReference>
<reference evidence="3 4" key="1">
    <citation type="journal article" date="2020" name="Biotechnol. Biofuels">
        <title>New insights from the biogas microbiome by comprehensive genome-resolved metagenomics of nearly 1600 species originating from multiple anaerobic digesters.</title>
        <authorList>
            <person name="Campanaro S."/>
            <person name="Treu L."/>
            <person name="Rodriguez-R L.M."/>
            <person name="Kovalovszki A."/>
            <person name="Ziels R.M."/>
            <person name="Maus I."/>
            <person name="Zhu X."/>
            <person name="Kougias P.G."/>
            <person name="Basile A."/>
            <person name="Luo G."/>
            <person name="Schluter A."/>
            <person name="Konstantinidis K.T."/>
            <person name="Angelidaki I."/>
        </authorList>
    </citation>
    <scope>NUCLEOTIDE SEQUENCE [LARGE SCALE GENOMIC DNA]</scope>
    <source>
        <strain evidence="3">AS23ysBPME_34</strain>
    </source>
</reference>
<name>A0A7X8C5V6_9LACT</name>
<evidence type="ECO:0000259" key="2">
    <source>
        <dbReference type="Pfam" id="PF20469"/>
    </source>
</evidence>
<evidence type="ECO:0000259" key="1">
    <source>
        <dbReference type="Pfam" id="PF13175"/>
    </source>
</evidence>
<dbReference type="RefSeq" id="WP_276650003.1">
    <property type="nucleotide sequence ID" value="NZ_JAAYSM010000404.1"/>
</dbReference>
<dbReference type="InterPro" id="IPR027417">
    <property type="entry name" value="P-loop_NTPase"/>
</dbReference>
<comment type="caution">
    <text evidence="3">The sequence shown here is derived from an EMBL/GenBank/DDBJ whole genome shotgun (WGS) entry which is preliminary data.</text>
</comment>
<dbReference type="SUPFAM" id="SSF52540">
    <property type="entry name" value="P-loop containing nucleoside triphosphate hydrolases"/>
    <property type="match status" value="1"/>
</dbReference>
<feature type="domain" description="Endonuclease GajA/Old nuclease/RecF-like AAA" evidence="1">
    <location>
        <begin position="1"/>
        <end position="348"/>
    </location>
</feature>